<evidence type="ECO:0000313" key="8">
    <source>
        <dbReference type="Proteomes" id="UP000540919"/>
    </source>
</evidence>
<dbReference type="InterPro" id="IPR006027">
    <property type="entry name" value="NusB_RsmB_TIM44"/>
</dbReference>
<evidence type="ECO:0000256" key="5">
    <source>
        <dbReference type="ARBA" id="ARBA00023163"/>
    </source>
</evidence>
<dbReference type="RefSeq" id="WP_176269292.1">
    <property type="nucleotide sequence ID" value="NZ_JABVBA010000001.1"/>
</dbReference>
<comment type="similarity">
    <text evidence="1">Belongs to the NusB family.</text>
</comment>
<dbReference type="PANTHER" id="PTHR11078:SF3">
    <property type="entry name" value="ANTITERMINATION NUSB DOMAIN-CONTAINING PROTEIN"/>
    <property type="match status" value="1"/>
</dbReference>
<evidence type="ECO:0000256" key="1">
    <source>
        <dbReference type="ARBA" id="ARBA00005952"/>
    </source>
</evidence>
<accession>A0ABX2N747</accession>
<name>A0ABX2N747_9FIRM</name>
<dbReference type="PANTHER" id="PTHR11078">
    <property type="entry name" value="N UTILIZATION SUBSTANCE PROTEIN B-RELATED"/>
    <property type="match status" value="1"/>
</dbReference>
<dbReference type="Proteomes" id="UP000540919">
    <property type="component" value="Unassembled WGS sequence"/>
</dbReference>
<proteinExistence type="inferred from homology"/>
<dbReference type="SUPFAM" id="SSF48013">
    <property type="entry name" value="NusB-like"/>
    <property type="match status" value="1"/>
</dbReference>
<evidence type="ECO:0000256" key="4">
    <source>
        <dbReference type="ARBA" id="ARBA00023015"/>
    </source>
</evidence>
<protein>
    <submittedName>
        <fullName evidence="7">Transcription antitermination factor NusB</fullName>
    </submittedName>
</protein>
<reference evidence="7 8" key="1">
    <citation type="submission" date="2020-06" db="EMBL/GenBank/DDBJ databases">
        <title>Anaerococcus sp. nov., isolated form swine feces.</title>
        <authorList>
            <person name="Yu S."/>
        </authorList>
    </citation>
    <scope>NUCLEOTIDE SEQUENCE [LARGE SCALE GENOMIC DNA]</scope>
    <source>
        <strain evidence="7 8">AGMB00486</strain>
    </source>
</reference>
<keyword evidence="4" id="KW-0805">Transcription regulation</keyword>
<dbReference type="InterPro" id="IPR035926">
    <property type="entry name" value="NusB-like_sf"/>
</dbReference>
<feature type="domain" description="NusB/RsmB/TIM44" evidence="6">
    <location>
        <begin position="5"/>
        <end position="126"/>
    </location>
</feature>
<dbReference type="EMBL" id="JABVBA010000001">
    <property type="protein sequence ID" value="NVF10500.1"/>
    <property type="molecule type" value="Genomic_DNA"/>
</dbReference>
<dbReference type="InterPro" id="IPR011605">
    <property type="entry name" value="NusB_fam"/>
</dbReference>
<sequence length="129" mass="15105">MNRKKQREWIFKIIFENQINEVSNIKDSFYNHEIDLGEDSFCYLSLKSYLENYDDINEIILNQIGKSSFNRLSKADKSILFLSINEIFYLEIPVSVSINEAVNLSKKYSTSDGYKFINSVLGKISKKRL</sequence>
<dbReference type="Pfam" id="PF01029">
    <property type="entry name" value="NusB"/>
    <property type="match status" value="1"/>
</dbReference>
<keyword evidence="8" id="KW-1185">Reference proteome</keyword>
<gene>
    <name evidence="7" type="primary">nusB</name>
    <name evidence="7" type="ORF">HV819_00525</name>
</gene>
<evidence type="ECO:0000256" key="2">
    <source>
        <dbReference type="ARBA" id="ARBA00022814"/>
    </source>
</evidence>
<organism evidence="7 8">
    <name type="scientific">Anaerococcus faecalis</name>
    <dbReference type="NCBI Taxonomy" id="2742993"/>
    <lineage>
        <taxon>Bacteria</taxon>
        <taxon>Bacillati</taxon>
        <taxon>Bacillota</taxon>
        <taxon>Tissierellia</taxon>
        <taxon>Tissierellales</taxon>
        <taxon>Peptoniphilaceae</taxon>
        <taxon>Anaerococcus</taxon>
    </lineage>
</organism>
<evidence type="ECO:0000259" key="6">
    <source>
        <dbReference type="Pfam" id="PF01029"/>
    </source>
</evidence>
<keyword evidence="5" id="KW-0804">Transcription</keyword>
<keyword evidence="3" id="KW-0694">RNA-binding</keyword>
<evidence type="ECO:0000313" key="7">
    <source>
        <dbReference type="EMBL" id="NVF10500.1"/>
    </source>
</evidence>
<comment type="caution">
    <text evidence="7">The sequence shown here is derived from an EMBL/GenBank/DDBJ whole genome shotgun (WGS) entry which is preliminary data.</text>
</comment>
<dbReference type="NCBIfam" id="TIGR01951">
    <property type="entry name" value="nusB"/>
    <property type="match status" value="1"/>
</dbReference>
<keyword evidence="2" id="KW-0889">Transcription antitermination</keyword>
<evidence type="ECO:0000256" key="3">
    <source>
        <dbReference type="ARBA" id="ARBA00022884"/>
    </source>
</evidence>
<dbReference type="Gene3D" id="1.10.940.10">
    <property type="entry name" value="NusB-like"/>
    <property type="match status" value="1"/>
</dbReference>